<dbReference type="GO" id="GO:0006438">
    <property type="term" value="P:valyl-tRNA aminoacylation"/>
    <property type="evidence" value="ECO:0007669"/>
    <property type="project" value="InterPro"/>
</dbReference>
<organism evidence="16 17">
    <name type="scientific">Kingdonia uniflora</name>
    <dbReference type="NCBI Taxonomy" id="39325"/>
    <lineage>
        <taxon>Eukaryota</taxon>
        <taxon>Viridiplantae</taxon>
        <taxon>Streptophyta</taxon>
        <taxon>Embryophyta</taxon>
        <taxon>Tracheophyta</taxon>
        <taxon>Spermatophyta</taxon>
        <taxon>Magnoliopsida</taxon>
        <taxon>Ranunculales</taxon>
        <taxon>Circaeasteraceae</taxon>
        <taxon>Kingdonia</taxon>
    </lineage>
</organism>
<dbReference type="AlphaFoldDB" id="A0A7J7MEV4"/>
<evidence type="ECO:0000256" key="2">
    <source>
        <dbReference type="ARBA" id="ARBA00005594"/>
    </source>
</evidence>
<keyword evidence="9" id="KW-0030">Aminoacyl-tRNA synthetase</keyword>
<dbReference type="SUPFAM" id="SSF52374">
    <property type="entry name" value="Nucleotidylyl transferase"/>
    <property type="match status" value="2"/>
</dbReference>
<name>A0A7J7MEV4_9MAGN</name>
<evidence type="ECO:0000256" key="10">
    <source>
        <dbReference type="ARBA" id="ARBA00029936"/>
    </source>
</evidence>
<dbReference type="InterPro" id="IPR013155">
    <property type="entry name" value="M/V/L/I-tRNA-synth_anticd-bd"/>
</dbReference>
<dbReference type="PRINTS" id="PR00986">
    <property type="entry name" value="TRNASYNTHVAL"/>
</dbReference>
<evidence type="ECO:0000259" key="15">
    <source>
        <dbReference type="Pfam" id="PF08264"/>
    </source>
</evidence>
<evidence type="ECO:0000256" key="8">
    <source>
        <dbReference type="ARBA" id="ARBA00022917"/>
    </source>
</evidence>
<dbReference type="InterPro" id="IPR002300">
    <property type="entry name" value="aa-tRNA-synth_Ia"/>
</dbReference>
<dbReference type="FunFam" id="3.90.740.10:FF:000005">
    <property type="entry name" value="Valine--tRNA ligase, mitochondrial"/>
    <property type="match status" value="1"/>
</dbReference>
<sequence>MSLQKRDHRLVNWDCILRTAISDIEVDYKDIKERTLLKVPGYENPVEFGVMTSFAYPLEGGLEKLVVATTRVETMLGGTAIAVRPTDKRYRHIHGKFAIHPFNGRKIPIVCDEILLDPAFGAFGTGAVKITPAHDPNDFEVGKRHNLEFISILTNDGRINSNGGPEFEGMPRFEARVALIEALKKKGLYVGVQNKEMRLGLCSRTNDVVEPMIKPQWFVDCKDMANEALDAVIDDKKKKIEIIPKQYTAEWKRWLENIRDWCISRQLWWGHRIPAWYVTIEDDDLKEFGACKSNWVVGRNEEEALFEANKIANGKKFQMSQDPDVLDTWFSSGLFPLSVLGWPDKSEDFKVFYPTSVLETGHDILFFWVARMVMLGMKLGGDVPFRKVSWLFINFLEQNGFACLDLTQIEFVAATIIFSIIFLLRQTMRKKTPKKPIKITQKERLKSVEESTTLLVESNKLVTKQLEVMLAKVRSVYCFGGDGRFVDAIEDEVEIREKKIVEKARLVAGVMTKDSKKFVGDGLEIKHLEETTEREVHRTIDLVGGKDGDMSESSRLKDNDEVVTLMRGVYMANQMGMANTVEEFAVVLYSVMHPMKRHAFQMMCYPIHLIYLHPMIRDAHGRKMSKSLGNVIDPLEVINGISLEGLHKRLEEGNLDPSELVVAKEGQKKDYPNGITECGADALRFALVSYTAQSDKINLDIQRVVGYRQWCNKLWQAVIFAMGKLGDNYTPADLAGKSMPFICKWILSVLNKAISKTVTSLDSYEFSDAATAVYSWWQFQLCDVFIEATKPYFSKNGLKSGLEFDSERNVVRDTLWVCLDNGLRLLHPFMPYVTEELWQRLPQADARPTRKSSIMISEYPTVLEEWTNEKTEAEMNLVELTRKSLKSLSNERCERRPSFALCRTKEIADIIRSRELEISTLASFSSFEVILSETDARLDECAVAIINEHLSVYLQLGTLNAQAELEKLQKNREEIQKQHDILQKKMTATGYEQKVPLHIQEQNATKRDKFEQELGIIVEAMRNLESKISNVCRIVGQHSGADTMDYIEVGDEARVTVGSKIQSEFAQVALGAQPTLPTDYDVNIPSAGENCERSAGIIVKARGPQTTKM</sequence>
<evidence type="ECO:0000256" key="1">
    <source>
        <dbReference type="ARBA" id="ARBA00004173"/>
    </source>
</evidence>
<keyword evidence="7" id="KW-0067">ATP-binding</keyword>
<accession>A0A7J7MEV4</accession>
<dbReference type="EMBL" id="JACGCM010001564">
    <property type="protein sequence ID" value="KAF6153340.1"/>
    <property type="molecule type" value="Genomic_DNA"/>
</dbReference>
<proteinExistence type="inferred from homology"/>
<evidence type="ECO:0000256" key="12">
    <source>
        <dbReference type="ARBA" id="ARBA00047552"/>
    </source>
</evidence>
<dbReference type="EC" id="6.1.1.9" evidence="3"/>
<comment type="similarity">
    <text evidence="2">Belongs to the class-I aminoacyl-tRNA synthetase family.</text>
</comment>
<dbReference type="InterPro" id="IPR009008">
    <property type="entry name" value="Val/Leu/Ile-tRNA-synth_edit"/>
</dbReference>
<dbReference type="SUPFAM" id="SSF50677">
    <property type="entry name" value="ValRS/IleRS/LeuRS editing domain"/>
    <property type="match status" value="1"/>
</dbReference>
<dbReference type="Gene3D" id="3.90.740.10">
    <property type="entry name" value="Valyl/Leucyl/Isoleucyl-tRNA synthetase, editing domain"/>
    <property type="match status" value="1"/>
</dbReference>
<reference evidence="16 17" key="1">
    <citation type="journal article" date="2020" name="IScience">
        <title>Genome Sequencing of the Endangered Kingdonia uniflora (Circaeasteraceae, Ranunculales) Reveals Potential Mechanisms of Evolutionary Specialization.</title>
        <authorList>
            <person name="Sun Y."/>
            <person name="Deng T."/>
            <person name="Zhang A."/>
            <person name="Moore M.J."/>
            <person name="Landis J.B."/>
            <person name="Lin N."/>
            <person name="Zhang H."/>
            <person name="Zhang X."/>
            <person name="Huang J."/>
            <person name="Zhang X."/>
            <person name="Sun H."/>
            <person name="Wang H."/>
        </authorList>
    </citation>
    <scope>NUCLEOTIDE SEQUENCE [LARGE SCALE GENOMIC DNA]</scope>
    <source>
        <strain evidence="16">TB1705</strain>
        <tissue evidence="16">Leaf</tissue>
    </source>
</reference>
<keyword evidence="13" id="KW-0175">Coiled coil</keyword>
<dbReference type="PANTHER" id="PTHR11946:SF109">
    <property type="entry name" value="VALINE--TRNA LIGASE"/>
    <property type="match status" value="1"/>
</dbReference>
<evidence type="ECO:0000256" key="11">
    <source>
        <dbReference type="ARBA" id="ARBA00040837"/>
    </source>
</evidence>
<evidence type="ECO:0000256" key="9">
    <source>
        <dbReference type="ARBA" id="ARBA00023146"/>
    </source>
</evidence>
<evidence type="ECO:0000313" key="16">
    <source>
        <dbReference type="EMBL" id="KAF6153340.1"/>
    </source>
</evidence>
<gene>
    <name evidence="16" type="ORF">GIB67_003530</name>
</gene>
<evidence type="ECO:0000256" key="5">
    <source>
        <dbReference type="ARBA" id="ARBA00022598"/>
    </source>
</evidence>
<protein>
    <recommendedName>
        <fullName evidence="11">Valine--tRNA ligase, mitochondrial</fullName>
        <ecNumber evidence="3">6.1.1.9</ecNumber>
    </recommendedName>
    <alternativeName>
        <fullName evidence="10">Valyl-tRNA synthetase</fullName>
    </alternativeName>
</protein>
<dbReference type="SUPFAM" id="SSF47323">
    <property type="entry name" value="Anticodon-binding domain of a subclass of class I aminoacyl-tRNA synthetases"/>
    <property type="match status" value="1"/>
</dbReference>
<dbReference type="GO" id="GO:0002161">
    <property type="term" value="F:aminoacyl-tRNA deacylase activity"/>
    <property type="evidence" value="ECO:0007669"/>
    <property type="project" value="InterPro"/>
</dbReference>
<dbReference type="GO" id="GO:0005524">
    <property type="term" value="F:ATP binding"/>
    <property type="evidence" value="ECO:0007669"/>
    <property type="project" value="UniProtKB-KW"/>
</dbReference>
<comment type="subcellular location">
    <subcellularLocation>
        <location evidence="1">Mitochondrion</location>
    </subcellularLocation>
</comment>
<evidence type="ECO:0000256" key="3">
    <source>
        <dbReference type="ARBA" id="ARBA00013169"/>
    </source>
</evidence>
<dbReference type="Gene3D" id="3.40.50.620">
    <property type="entry name" value="HUPs"/>
    <property type="match status" value="2"/>
</dbReference>
<feature type="coiled-coil region" evidence="13">
    <location>
        <begin position="958"/>
        <end position="1027"/>
    </location>
</feature>
<dbReference type="Proteomes" id="UP000541444">
    <property type="component" value="Unassembled WGS sequence"/>
</dbReference>
<dbReference type="GO" id="GO:0005829">
    <property type="term" value="C:cytosol"/>
    <property type="evidence" value="ECO:0007669"/>
    <property type="project" value="TreeGrafter"/>
</dbReference>
<evidence type="ECO:0000256" key="6">
    <source>
        <dbReference type="ARBA" id="ARBA00022741"/>
    </source>
</evidence>
<keyword evidence="4" id="KW-0963">Cytoplasm</keyword>
<feature type="domain" description="Methionyl/Valyl/Leucyl/Isoleucyl-tRNA synthetase anticodon-binding" evidence="15">
    <location>
        <begin position="744"/>
        <end position="883"/>
    </location>
</feature>
<feature type="domain" description="Aminoacyl-tRNA synthetase class Ia" evidence="14">
    <location>
        <begin position="606"/>
        <end position="699"/>
    </location>
</feature>
<evidence type="ECO:0000313" key="17">
    <source>
        <dbReference type="Proteomes" id="UP000541444"/>
    </source>
</evidence>
<keyword evidence="6" id="KW-0547">Nucleotide-binding</keyword>
<dbReference type="InterPro" id="IPR014729">
    <property type="entry name" value="Rossmann-like_a/b/a_fold"/>
</dbReference>
<comment type="caution">
    <text evidence="16">The sequence shown here is derived from an EMBL/GenBank/DDBJ whole genome shotgun (WGS) entry which is preliminary data.</text>
</comment>
<keyword evidence="5" id="KW-0436">Ligase</keyword>
<evidence type="ECO:0000256" key="4">
    <source>
        <dbReference type="ARBA" id="ARBA00022490"/>
    </source>
</evidence>
<dbReference type="InterPro" id="IPR033705">
    <property type="entry name" value="Anticodon_Ia_Val"/>
</dbReference>
<keyword evidence="17" id="KW-1185">Reference proteome</keyword>
<keyword evidence="8" id="KW-0648">Protein biosynthesis</keyword>
<dbReference type="Gene3D" id="1.10.730.10">
    <property type="entry name" value="Isoleucyl-tRNA Synthetase, Domain 1"/>
    <property type="match status" value="1"/>
</dbReference>
<dbReference type="GO" id="GO:0004832">
    <property type="term" value="F:valine-tRNA ligase activity"/>
    <property type="evidence" value="ECO:0007669"/>
    <property type="project" value="UniProtKB-EC"/>
</dbReference>
<dbReference type="InterPro" id="IPR037118">
    <property type="entry name" value="Val-tRNA_synth_C_sf"/>
</dbReference>
<dbReference type="FunFam" id="1.10.730.10:FF:000009">
    <property type="entry name" value="Valine--tRNA ligase, mitochondrial"/>
    <property type="match status" value="1"/>
</dbReference>
<dbReference type="CDD" id="cd07962">
    <property type="entry name" value="Anticodon_Ia_Val"/>
    <property type="match status" value="1"/>
</dbReference>
<evidence type="ECO:0000256" key="7">
    <source>
        <dbReference type="ARBA" id="ARBA00022840"/>
    </source>
</evidence>
<dbReference type="PANTHER" id="PTHR11946">
    <property type="entry name" value="VALYL-TRNA SYNTHETASES"/>
    <property type="match status" value="1"/>
</dbReference>
<dbReference type="FunFam" id="3.40.50.620:FF:000078">
    <property type="entry name" value="Valine--tRNA ligase, mitochondrial"/>
    <property type="match status" value="1"/>
</dbReference>
<feature type="domain" description="Aminoacyl-tRNA synthetase class Ia" evidence="14">
    <location>
        <begin position="6"/>
        <end position="388"/>
    </location>
</feature>
<dbReference type="InterPro" id="IPR009080">
    <property type="entry name" value="tRNAsynth_Ia_anticodon-bd"/>
</dbReference>
<dbReference type="Pfam" id="PF08264">
    <property type="entry name" value="Anticodon_1"/>
    <property type="match status" value="1"/>
</dbReference>
<dbReference type="Pfam" id="PF00133">
    <property type="entry name" value="tRNA-synt_1"/>
    <property type="match status" value="2"/>
</dbReference>
<evidence type="ECO:0000259" key="14">
    <source>
        <dbReference type="Pfam" id="PF00133"/>
    </source>
</evidence>
<dbReference type="InterPro" id="IPR002303">
    <property type="entry name" value="Valyl-tRNA_ligase"/>
</dbReference>
<evidence type="ECO:0000256" key="13">
    <source>
        <dbReference type="SAM" id="Coils"/>
    </source>
</evidence>
<dbReference type="GO" id="GO:0005739">
    <property type="term" value="C:mitochondrion"/>
    <property type="evidence" value="ECO:0007669"/>
    <property type="project" value="UniProtKB-SubCell"/>
</dbReference>
<dbReference type="Gene3D" id="1.10.287.380">
    <property type="entry name" value="Valyl-tRNA synthetase, C-terminal domain"/>
    <property type="match status" value="1"/>
</dbReference>
<dbReference type="OrthoDB" id="629407at2759"/>
<comment type="catalytic activity">
    <reaction evidence="12">
        <text>tRNA(Val) + L-valine + ATP = L-valyl-tRNA(Val) + AMP + diphosphate</text>
        <dbReference type="Rhea" id="RHEA:10704"/>
        <dbReference type="Rhea" id="RHEA-COMP:9672"/>
        <dbReference type="Rhea" id="RHEA-COMP:9708"/>
        <dbReference type="ChEBI" id="CHEBI:30616"/>
        <dbReference type="ChEBI" id="CHEBI:33019"/>
        <dbReference type="ChEBI" id="CHEBI:57762"/>
        <dbReference type="ChEBI" id="CHEBI:78442"/>
        <dbReference type="ChEBI" id="CHEBI:78537"/>
        <dbReference type="ChEBI" id="CHEBI:456215"/>
        <dbReference type="EC" id="6.1.1.9"/>
    </reaction>
</comment>